<sequence length="37" mass="4229">MIGFQKQKIAVVNVPKNPLRHHAEVGKIRRAKILPLK</sequence>
<protein>
    <submittedName>
        <fullName evidence="1">Uncharacterized protein</fullName>
    </submittedName>
</protein>
<dbReference type="Proteomes" id="UP000276170">
    <property type="component" value="Unassembled WGS sequence"/>
</dbReference>
<proteinExistence type="predicted"/>
<dbReference type="EMBL" id="BGZM01000008">
    <property type="protein sequence ID" value="GBR72364.1"/>
    <property type="molecule type" value="Genomic_DNA"/>
</dbReference>
<comment type="caution">
    <text evidence="1">The sequence shown here is derived from an EMBL/GenBank/DDBJ whole genome shotgun (WGS) entry which is preliminary data.</text>
</comment>
<name>A0A388T8A2_9BACT</name>
<organism evidence="1 2">
    <name type="scientific">Candidatus Termititenax spirochaetophilus</name>
    <dbReference type="NCBI Taxonomy" id="2218522"/>
    <lineage>
        <taxon>Bacteria</taxon>
        <taxon>Bacillati</taxon>
        <taxon>Candidatus Margulisiibacteriota</taxon>
        <taxon>Candidatus Termititenacia</taxon>
        <taxon>Candidatus Termititenacales</taxon>
        <taxon>Candidatus Termititenacaceae</taxon>
        <taxon>Candidatus Termititenax</taxon>
    </lineage>
</organism>
<gene>
    <name evidence="1" type="ORF">HP1_079</name>
</gene>
<reference evidence="1 2" key="1">
    <citation type="journal article" date="2019" name="ISME J.">
        <title>Genome analyses of uncultured TG2/ZB3 bacteria in 'Margulisbacteria' specifically attached to ectosymbiotic spirochetes of protists in the termite gut.</title>
        <authorList>
            <person name="Utami Y.D."/>
            <person name="Kuwahara H."/>
            <person name="Igai K."/>
            <person name="Murakami T."/>
            <person name="Sugaya K."/>
            <person name="Morikawa T."/>
            <person name="Nagura Y."/>
            <person name="Yuki M."/>
            <person name="Deevong P."/>
            <person name="Inoue T."/>
            <person name="Kihara K."/>
            <person name="Lo N."/>
            <person name="Yamada A."/>
            <person name="Ohkuma M."/>
            <person name="Hongoh Y."/>
        </authorList>
    </citation>
    <scope>NUCLEOTIDE SEQUENCE [LARGE SCALE GENOMIC DNA]</scope>
    <source>
        <strain evidence="1">HsPyr-01</strain>
    </source>
</reference>
<evidence type="ECO:0000313" key="1">
    <source>
        <dbReference type="EMBL" id="GBR72364.1"/>
    </source>
</evidence>
<accession>A0A388T8A2</accession>
<evidence type="ECO:0000313" key="2">
    <source>
        <dbReference type="Proteomes" id="UP000276170"/>
    </source>
</evidence>
<keyword evidence="2" id="KW-1185">Reference proteome</keyword>
<dbReference type="AlphaFoldDB" id="A0A388T8A2"/>